<dbReference type="InterPro" id="IPR055299">
    <property type="entry name" value="TIMMDC1"/>
</dbReference>
<gene>
    <name evidence="9" type="ORF">LARSCL_LOCUS18203</name>
</gene>
<evidence type="ECO:0000256" key="1">
    <source>
        <dbReference type="ARBA" id="ARBA00004141"/>
    </source>
</evidence>
<evidence type="ECO:0000313" key="9">
    <source>
        <dbReference type="EMBL" id="CAL1293454.1"/>
    </source>
</evidence>
<keyword evidence="5 8" id="KW-0472">Membrane</keyword>
<evidence type="ECO:0000256" key="3">
    <source>
        <dbReference type="ARBA" id="ARBA00022692"/>
    </source>
</evidence>
<keyword evidence="4 8" id="KW-1133">Transmembrane helix</keyword>
<evidence type="ECO:0000256" key="5">
    <source>
        <dbReference type="ARBA" id="ARBA00023136"/>
    </source>
</evidence>
<dbReference type="GO" id="GO:0032981">
    <property type="term" value="P:mitochondrial respiratory chain complex I assembly"/>
    <property type="evidence" value="ECO:0007669"/>
    <property type="project" value="InterPro"/>
</dbReference>
<feature type="transmembrane region" description="Helical" evidence="8">
    <location>
        <begin position="167"/>
        <end position="187"/>
    </location>
</feature>
<dbReference type="AlphaFoldDB" id="A0AAV2BBX5"/>
<dbReference type="PANTHER" id="PTHR13002">
    <property type="entry name" value="C3ORF1 PROTEIN-RELATED"/>
    <property type="match status" value="1"/>
</dbReference>
<dbReference type="GO" id="GO:0005739">
    <property type="term" value="C:mitochondrion"/>
    <property type="evidence" value="ECO:0007669"/>
    <property type="project" value="TreeGrafter"/>
</dbReference>
<comment type="caution">
    <text evidence="9">The sequence shown here is derived from an EMBL/GenBank/DDBJ whole genome shotgun (WGS) entry which is preliminary data.</text>
</comment>
<feature type="transmembrane region" description="Helical" evidence="8">
    <location>
        <begin position="55"/>
        <end position="77"/>
    </location>
</feature>
<evidence type="ECO:0000256" key="4">
    <source>
        <dbReference type="ARBA" id="ARBA00022989"/>
    </source>
</evidence>
<organism evidence="9 10">
    <name type="scientific">Larinioides sclopetarius</name>
    <dbReference type="NCBI Taxonomy" id="280406"/>
    <lineage>
        <taxon>Eukaryota</taxon>
        <taxon>Metazoa</taxon>
        <taxon>Ecdysozoa</taxon>
        <taxon>Arthropoda</taxon>
        <taxon>Chelicerata</taxon>
        <taxon>Arachnida</taxon>
        <taxon>Araneae</taxon>
        <taxon>Araneomorphae</taxon>
        <taxon>Entelegynae</taxon>
        <taxon>Araneoidea</taxon>
        <taxon>Araneidae</taxon>
        <taxon>Larinioides</taxon>
    </lineage>
</organism>
<comment type="similarity">
    <text evidence="2">Belongs to the Tim17/Tim22/Tim23 family.</text>
</comment>
<comment type="subcellular location">
    <subcellularLocation>
        <location evidence="1">Membrane</location>
        <topology evidence="1">Multi-pass membrane protein</topology>
    </subcellularLocation>
</comment>
<dbReference type="GO" id="GO:0016020">
    <property type="term" value="C:membrane"/>
    <property type="evidence" value="ECO:0007669"/>
    <property type="project" value="UniProtKB-SubCell"/>
</dbReference>
<reference evidence="9 10" key="1">
    <citation type="submission" date="2024-04" db="EMBL/GenBank/DDBJ databases">
        <authorList>
            <person name="Rising A."/>
            <person name="Reimegard J."/>
            <person name="Sonavane S."/>
            <person name="Akerstrom W."/>
            <person name="Nylinder S."/>
            <person name="Hedman E."/>
            <person name="Kallberg Y."/>
        </authorList>
    </citation>
    <scope>NUCLEOTIDE SEQUENCE [LARGE SCALE GENOMIC DNA]</scope>
</reference>
<accession>A0AAV2BBX5</accession>
<name>A0AAV2BBX5_9ARAC</name>
<dbReference type="EMBL" id="CAXIEN010000326">
    <property type="protein sequence ID" value="CAL1293454.1"/>
    <property type="molecule type" value="Genomic_DNA"/>
</dbReference>
<evidence type="ECO:0000256" key="8">
    <source>
        <dbReference type="SAM" id="Phobius"/>
    </source>
</evidence>
<evidence type="ECO:0000256" key="6">
    <source>
        <dbReference type="ARBA" id="ARBA00040778"/>
    </source>
</evidence>
<evidence type="ECO:0000256" key="7">
    <source>
        <dbReference type="ARBA" id="ARBA00041344"/>
    </source>
</evidence>
<dbReference type="Proteomes" id="UP001497382">
    <property type="component" value="Unassembled WGS sequence"/>
</dbReference>
<protein>
    <recommendedName>
        <fullName evidence="6">Complex I assembly factor TIMMDC1, mitochondrial</fullName>
    </recommendedName>
    <alternativeName>
        <fullName evidence="7">Translocase of inner mitochondrial membrane domain-containing protein 1</fullName>
    </alternativeName>
</protein>
<sequence>MMFPFLIRSVHCSPENFPIITEKGIKDKLSKETGWDRIKRMYSIDEYGFSPETSYVITTGKYTMVLGAFFGGFGSMIKAKQDYLRRNKATHFESQHLAKKGLTDAMTMGLLKGGVTSAFKYGSFSCLYFLSTMTVANYRNKISVWEHAASAAVLGGFSRINYGLKGFAVAGVLGGILGLIAGGFITMNMGVGGMSMDEFRCWLHEEHYLRLKQKSLTETKETS</sequence>
<evidence type="ECO:0000313" key="10">
    <source>
        <dbReference type="Proteomes" id="UP001497382"/>
    </source>
</evidence>
<evidence type="ECO:0000256" key="2">
    <source>
        <dbReference type="ARBA" id="ARBA00008444"/>
    </source>
</evidence>
<keyword evidence="10" id="KW-1185">Reference proteome</keyword>
<keyword evidence="3 8" id="KW-0812">Transmembrane</keyword>
<proteinExistence type="inferred from homology"/>
<dbReference type="PANTHER" id="PTHR13002:SF1">
    <property type="entry name" value="COMPLEX I ASSEMBLY FACTOR TIMMDC1, MITOCHONDRIAL"/>
    <property type="match status" value="1"/>
</dbReference>